<dbReference type="SMART" id="SM00862">
    <property type="entry name" value="Trans_reg_C"/>
    <property type="match status" value="1"/>
</dbReference>
<feature type="DNA-binding region" description="OmpR/PhoB-type" evidence="5">
    <location>
        <begin position="1"/>
        <end position="100"/>
    </location>
</feature>
<evidence type="ECO:0000313" key="9">
    <source>
        <dbReference type="Proteomes" id="UP001494902"/>
    </source>
</evidence>
<evidence type="ECO:0000256" key="4">
    <source>
        <dbReference type="ARBA" id="ARBA00023163"/>
    </source>
</evidence>
<dbReference type="SUPFAM" id="SSF52540">
    <property type="entry name" value="P-loop containing nucleoside triphosphate hydrolases"/>
    <property type="match status" value="1"/>
</dbReference>
<dbReference type="InterPro" id="IPR011990">
    <property type="entry name" value="TPR-like_helical_dom_sf"/>
</dbReference>
<dbReference type="Gene3D" id="3.40.50.300">
    <property type="entry name" value="P-loop containing nucleotide triphosphate hydrolases"/>
    <property type="match status" value="1"/>
</dbReference>
<dbReference type="EMBL" id="JBEDNQ010000009">
    <property type="protein sequence ID" value="MEQ3553123.1"/>
    <property type="molecule type" value="Genomic_DNA"/>
</dbReference>
<evidence type="ECO:0000256" key="5">
    <source>
        <dbReference type="PROSITE-ProRule" id="PRU01091"/>
    </source>
</evidence>
<dbReference type="InterPro" id="IPR001867">
    <property type="entry name" value="OmpR/PhoB-type_DNA-bd"/>
</dbReference>
<keyword evidence="3 5" id="KW-0238">DNA-binding</keyword>
<dbReference type="InterPro" id="IPR051677">
    <property type="entry name" value="AfsR-DnrI-RedD_regulator"/>
</dbReference>
<dbReference type="SMART" id="SM01043">
    <property type="entry name" value="BTAD"/>
    <property type="match status" value="1"/>
</dbReference>
<feature type="domain" description="OmpR/PhoB-type" evidence="7">
    <location>
        <begin position="1"/>
        <end position="100"/>
    </location>
</feature>
<dbReference type="Pfam" id="PF00486">
    <property type="entry name" value="Trans_reg_C"/>
    <property type="match status" value="1"/>
</dbReference>
<dbReference type="InterPro" id="IPR027417">
    <property type="entry name" value="P-loop_NTPase"/>
</dbReference>
<feature type="compositionally biased region" description="Gly residues" evidence="6">
    <location>
        <begin position="259"/>
        <end position="276"/>
    </location>
</feature>
<dbReference type="InterPro" id="IPR036388">
    <property type="entry name" value="WH-like_DNA-bd_sf"/>
</dbReference>
<keyword evidence="4" id="KW-0804">Transcription</keyword>
<evidence type="ECO:0000256" key="6">
    <source>
        <dbReference type="SAM" id="MobiDB-lite"/>
    </source>
</evidence>
<keyword evidence="2" id="KW-0805">Transcription regulation</keyword>
<dbReference type="RefSeq" id="WP_349300188.1">
    <property type="nucleotide sequence ID" value="NZ_JBEDNQ010000009.1"/>
</dbReference>
<comment type="similarity">
    <text evidence="1">Belongs to the AfsR/DnrI/RedD regulatory family.</text>
</comment>
<dbReference type="Pfam" id="PF13191">
    <property type="entry name" value="AAA_16"/>
    <property type="match status" value="1"/>
</dbReference>
<evidence type="ECO:0000259" key="7">
    <source>
        <dbReference type="PROSITE" id="PS51755"/>
    </source>
</evidence>
<comment type="caution">
    <text evidence="8">The sequence shown here is derived from an EMBL/GenBank/DDBJ whole genome shotgun (WGS) entry which is preliminary data.</text>
</comment>
<dbReference type="SUPFAM" id="SSF48452">
    <property type="entry name" value="TPR-like"/>
    <property type="match status" value="1"/>
</dbReference>
<dbReference type="PANTHER" id="PTHR35807:SF1">
    <property type="entry name" value="TRANSCRIPTIONAL REGULATOR REDD"/>
    <property type="match status" value="1"/>
</dbReference>
<dbReference type="InterPro" id="IPR005158">
    <property type="entry name" value="BTAD"/>
</dbReference>
<evidence type="ECO:0000256" key="2">
    <source>
        <dbReference type="ARBA" id="ARBA00023015"/>
    </source>
</evidence>
<name>A0ABV1KGU5_9PSEU</name>
<dbReference type="InterPro" id="IPR016032">
    <property type="entry name" value="Sig_transdc_resp-reg_C-effctor"/>
</dbReference>
<evidence type="ECO:0000313" key="8">
    <source>
        <dbReference type="EMBL" id="MEQ3553123.1"/>
    </source>
</evidence>
<dbReference type="Proteomes" id="UP001494902">
    <property type="component" value="Unassembled WGS sequence"/>
</dbReference>
<feature type="region of interest" description="Disordered" evidence="6">
    <location>
        <begin position="250"/>
        <end position="294"/>
    </location>
</feature>
<dbReference type="Pfam" id="PF03704">
    <property type="entry name" value="BTAD"/>
    <property type="match status" value="1"/>
</dbReference>
<dbReference type="InterPro" id="IPR041664">
    <property type="entry name" value="AAA_16"/>
</dbReference>
<dbReference type="PROSITE" id="PS51755">
    <property type="entry name" value="OMPR_PHOB"/>
    <property type="match status" value="1"/>
</dbReference>
<gene>
    <name evidence="8" type="ORF">WIS52_21860</name>
</gene>
<proteinExistence type="inferred from homology"/>
<sequence>MGDVSMRVLGPLHVTAGGAAVPIGSGRQRELLARLAVAGGDVVAVDALVDDLWHGEPPPRAHGGLQVHVSRLRRLLEPGRSPRAAATVLVSRPPGYALSLDPGALDADAFTTLVDRAVTAEPGDADVLLGRALALWSGPAYAEFADADWARAEAGRLDELGRVAVERRGRARLLAGRADAVVPDLEALLGAHPLREDAVALLAVALYRTGRQADALAVLARTRRQLGDELGIDPGPRLRETEAAVLAHRDPGPEAGLTTGPGPGTPGAVGSGGTGRDLGAAAPSGPVPADPSRPAGLVEATTGAAAPEHGLLGRTAELARLTAAAASARRGAQLVLVAGDAGAGKSALLAAFATDFASDGWTAVTGRCPGIDGAPPGWAWREAVDALLATHPATGDLLERLAPLRSPTGPAGAGETFWLARAVIELLASPGRERPVLLVLDDLHRAETETLALLRSVVTGLAGSPVLVVAALRPGEVSAELEAALAALAEPTVDRIEPGPLTGPEVAGLLARHGVAEPDAGTVSQVADRTGGNPLFVRELARLVASEGSAAAAEAVPAGVRDVLRRRLARLPAGTRTALARVAVLGRDVDTDDALDLVGTPDGPDPLDALEPAVLGGMLVEPGPGRLRFSHALVRDTLYADLPQLHRGRLHAAALEILGRRRPDDPVPLAHHALAAGPAVEPARALDLATDAARATAAFGAHREAARLLGRAVDLAGPAGAGPGAELSLRCGRVTELARSGDGTAAVRERGVAVDRALAVAPDRVGDALTSYDALVSWTIRPGQHLDPRMVALLEAELARTPADDVARRVRLLAALVFEVEGQDDDRTRSASTEAVRLTTGDDADPLLRCRALNARFFAVLGPDLWHEMAGVGAELRDLGGRIGHAGYRSQGHHLLFMVAAADGDLDGAQREVDAAVATAPGGGLAATLGWAAIFAAVRALVAGDLDLAERRYAEVTARLDRGGDVNSALIGTVGRFAVRHAQGRLGEIAGEFDAMVPLLPPAFGDFAALTHLRAGDADRARAVWRPDVPLARSYYWLPWTCVRAEVAVGLGDRDVAAACRDELAPWSGTIAGLSSGTIALGPTDLVLAELAGMLDGPGAAREHHLRVAADVADRLGAGHWVARARPGERAQPPNTSVQRRR</sequence>
<dbReference type="CDD" id="cd15831">
    <property type="entry name" value="BTAD"/>
    <property type="match status" value="1"/>
</dbReference>
<dbReference type="Gene3D" id="1.10.10.10">
    <property type="entry name" value="Winged helix-like DNA-binding domain superfamily/Winged helix DNA-binding domain"/>
    <property type="match status" value="1"/>
</dbReference>
<reference evidence="8 9" key="1">
    <citation type="submission" date="2024-03" db="EMBL/GenBank/DDBJ databases">
        <title>Draft genome sequence of Pseudonocardia nematodicida JCM 31783.</title>
        <authorList>
            <person name="Butdee W."/>
            <person name="Duangmal K."/>
        </authorList>
    </citation>
    <scope>NUCLEOTIDE SEQUENCE [LARGE SCALE GENOMIC DNA]</scope>
    <source>
        <strain evidence="8 9">JCM 31783</strain>
    </source>
</reference>
<accession>A0ABV1KGU5</accession>
<dbReference type="Gene3D" id="1.25.40.10">
    <property type="entry name" value="Tetratricopeptide repeat domain"/>
    <property type="match status" value="1"/>
</dbReference>
<organism evidence="8 9">
    <name type="scientific">Pseudonocardia nematodicida</name>
    <dbReference type="NCBI Taxonomy" id="1206997"/>
    <lineage>
        <taxon>Bacteria</taxon>
        <taxon>Bacillati</taxon>
        <taxon>Actinomycetota</taxon>
        <taxon>Actinomycetes</taxon>
        <taxon>Pseudonocardiales</taxon>
        <taxon>Pseudonocardiaceae</taxon>
        <taxon>Pseudonocardia</taxon>
    </lineage>
</organism>
<keyword evidence="9" id="KW-1185">Reference proteome</keyword>
<protein>
    <submittedName>
        <fullName evidence="8">BTAD domain-containing putative transcriptional regulator</fullName>
    </submittedName>
</protein>
<evidence type="ECO:0000256" key="3">
    <source>
        <dbReference type="ARBA" id="ARBA00023125"/>
    </source>
</evidence>
<dbReference type="SUPFAM" id="SSF46894">
    <property type="entry name" value="C-terminal effector domain of the bipartite response regulators"/>
    <property type="match status" value="1"/>
</dbReference>
<evidence type="ECO:0000256" key="1">
    <source>
        <dbReference type="ARBA" id="ARBA00005820"/>
    </source>
</evidence>
<dbReference type="PANTHER" id="PTHR35807">
    <property type="entry name" value="TRANSCRIPTIONAL REGULATOR REDD-RELATED"/>
    <property type="match status" value="1"/>
</dbReference>